<dbReference type="AlphaFoldDB" id="A0A143BH81"/>
<keyword evidence="4" id="KW-1185">Reference proteome</keyword>
<feature type="domain" description="IQCH-like ATP-grasp" evidence="2">
    <location>
        <begin position="179"/>
        <end position="242"/>
    </location>
</feature>
<feature type="domain" description="PGM1 C-terminal" evidence="1">
    <location>
        <begin position="451"/>
        <end position="501"/>
    </location>
</feature>
<reference evidence="3 4" key="2">
    <citation type="journal article" date="2016" name="Environ. Microbiol. Rep.">
        <title>Metagenomic evidence for the presence of phototrophic Gemmatimonadetes bacteria in diverse environments.</title>
        <authorList>
            <person name="Zeng Y."/>
            <person name="Baumbach J."/>
            <person name="Barbosa E.G."/>
            <person name="Azevedo V."/>
            <person name="Zhang C."/>
            <person name="Koblizek M."/>
        </authorList>
    </citation>
    <scope>NUCLEOTIDE SEQUENCE [LARGE SCALE GENOMIC DNA]</scope>
    <source>
        <strain evidence="3 4">AP64</strain>
    </source>
</reference>
<dbReference type="InterPro" id="IPR041356">
    <property type="entry name" value="PGM1_C"/>
</dbReference>
<evidence type="ECO:0000259" key="1">
    <source>
        <dbReference type="Pfam" id="PF18105"/>
    </source>
</evidence>
<dbReference type="GO" id="GO:0016874">
    <property type="term" value="F:ligase activity"/>
    <property type="evidence" value="ECO:0007669"/>
    <property type="project" value="UniProtKB-KW"/>
</dbReference>
<dbReference type="RefSeq" id="WP_043580093.1">
    <property type="nucleotide sequence ID" value="NZ_CP011454.1"/>
</dbReference>
<gene>
    <name evidence="3" type="ORF">GEMMAAP_00705</name>
</gene>
<sequence length="511" mass="56328">MTPAPGSENERQQFAALQQRLPQLFTRVFRDRHAPQTIVVIPSMSLDHEELRKLEGAGHYEERLLCLLMLLRFPRANMVYVTSEPLSSTIVDYYLHLLPGVPPSHVLPRLALLSCNDGSSLPLTEKILARRELIDHIRGHIADPMSAHMTCFNVTAQERTLAVQLGIPLYGCDPDFAQIGTKSGSRETFRRAGVPLPYGHERLRDANDIVHALADVKRADPTLRRAMVKLDDGFSGEGNAIFSFEGVPDATVGASTADPLVRWVRKVIPTQLKCVAEVESWETFSHRFATMQGIVESFVSGDIIRSPSVQCRIDPLHHATVIATHDQILGGSSGQVYQGCTFPANPAYSADLHEYGARVARLLAQDGVLSRFAVDFMTVQRDGAWHTTAIEINLRKGGTTHPFLMLQFLTDGEYDVASGVFYSLNGNPCYYHATDNLRHPSYVGLTPERLIDIAVSHDLHFDAASQEGVMFHLMGTLAEHGKVGTLCVGRTPENAGQLYQQTVAALTGALE</sequence>
<dbReference type="eggNOG" id="COG0151">
    <property type="taxonomic scope" value="Bacteria"/>
</dbReference>
<accession>A0A143BH81</accession>
<evidence type="ECO:0000259" key="2">
    <source>
        <dbReference type="Pfam" id="PF24923"/>
    </source>
</evidence>
<dbReference type="EMBL" id="CP011454">
    <property type="protein sequence ID" value="AMW03764.1"/>
    <property type="molecule type" value="Genomic_DNA"/>
</dbReference>
<dbReference type="InterPro" id="IPR056855">
    <property type="entry name" value="ATP-grasp_IQCH"/>
</dbReference>
<name>A0A143BH81_9BACT</name>
<evidence type="ECO:0000313" key="3">
    <source>
        <dbReference type="EMBL" id="AMW03764.1"/>
    </source>
</evidence>
<proteinExistence type="predicted"/>
<dbReference type="InterPro" id="IPR038752">
    <property type="entry name" value="IQCH"/>
</dbReference>
<dbReference type="OrthoDB" id="164032at2"/>
<dbReference type="KEGG" id="gph:GEMMAAP_00705"/>
<protein>
    <submittedName>
        <fullName evidence="3">Carboxylate-amine ligase</fullName>
    </submittedName>
</protein>
<dbReference type="Proteomes" id="UP000076404">
    <property type="component" value="Chromosome"/>
</dbReference>
<reference evidence="3 4" key="1">
    <citation type="journal article" date="2014" name="Proc. Natl. Acad. Sci. U.S.A.">
        <title>Functional type 2 photosynthetic reaction centers found in the rare bacterial phylum Gemmatimonadetes.</title>
        <authorList>
            <person name="Zeng Y."/>
            <person name="Feng F."/>
            <person name="Medova H."/>
            <person name="Dean J."/>
            <person name="Koblizek M."/>
        </authorList>
    </citation>
    <scope>NUCLEOTIDE SEQUENCE [LARGE SCALE GENOMIC DNA]</scope>
    <source>
        <strain evidence="3 4">AP64</strain>
    </source>
</reference>
<feature type="domain" description="IQCH-like ATP-grasp" evidence="2">
    <location>
        <begin position="276"/>
        <end position="416"/>
    </location>
</feature>
<evidence type="ECO:0000313" key="4">
    <source>
        <dbReference type="Proteomes" id="UP000076404"/>
    </source>
</evidence>
<dbReference type="STRING" id="1379270.GEMMAAP_00705"/>
<dbReference type="Pfam" id="PF18105">
    <property type="entry name" value="PGM1_C"/>
    <property type="match status" value="1"/>
</dbReference>
<dbReference type="PANTHER" id="PTHR14465">
    <property type="entry name" value="IQ DOMAIN-CONTAINING PROTEIN H"/>
    <property type="match status" value="1"/>
</dbReference>
<dbReference type="Pfam" id="PF24923">
    <property type="entry name" value="ATP-grasp_IQCH"/>
    <property type="match status" value="2"/>
</dbReference>
<dbReference type="PANTHER" id="PTHR14465:SF0">
    <property type="entry name" value="IQ DOMAIN-CONTAINING PROTEIN H"/>
    <property type="match status" value="1"/>
</dbReference>
<keyword evidence="3" id="KW-0436">Ligase</keyword>
<dbReference type="SUPFAM" id="SSF56059">
    <property type="entry name" value="Glutathione synthetase ATP-binding domain-like"/>
    <property type="match status" value="1"/>
</dbReference>
<organism evidence="3 4">
    <name type="scientific">Gemmatimonas phototrophica</name>
    <dbReference type="NCBI Taxonomy" id="1379270"/>
    <lineage>
        <taxon>Bacteria</taxon>
        <taxon>Pseudomonadati</taxon>
        <taxon>Gemmatimonadota</taxon>
        <taxon>Gemmatimonadia</taxon>
        <taxon>Gemmatimonadales</taxon>
        <taxon>Gemmatimonadaceae</taxon>
        <taxon>Gemmatimonas</taxon>
    </lineage>
</organism>